<dbReference type="InterPro" id="IPR011009">
    <property type="entry name" value="Kinase-like_dom_sf"/>
</dbReference>
<dbReference type="GO" id="GO:0005524">
    <property type="term" value="F:ATP binding"/>
    <property type="evidence" value="ECO:0007669"/>
    <property type="project" value="InterPro"/>
</dbReference>
<dbReference type="InterPro" id="IPR000719">
    <property type="entry name" value="Prot_kinase_dom"/>
</dbReference>
<feature type="domain" description="Protein kinase" evidence="2">
    <location>
        <begin position="1"/>
        <end position="119"/>
    </location>
</feature>
<dbReference type="SUPFAM" id="SSF56112">
    <property type="entry name" value="Protein kinase-like (PK-like)"/>
    <property type="match status" value="1"/>
</dbReference>
<dbReference type="Gene3D" id="1.10.510.10">
    <property type="entry name" value="Transferase(Phosphotransferase) domain 1"/>
    <property type="match status" value="1"/>
</dbReference>
<dbReference type="AlphaFoldDB" id="A0A5J4WZN2"/>
<feature type="chain" id="PRO_5023835411" description="Protein kinase domain-containing protein" evidence="1">
    <location>
        <begin position="32"/>
        <end position="119"/>
    </location>
</feature>
<organism evidence="3 4">
    <name type="scientific">Streblomastix strix</name>
    <dbReference type="NCBI Taxonomy" id="222440"/>
    <lineage>
        <taxon>Eukaryota</taxon>
        <taxon>Metamonada</taxon>
        <taxon>Preaxostyla</taxon>
        <taxon>Oxymonadida</taxon>
        <taxon>Streblomastigidae</taxon>
        <taxon>Streblomastix</taxon>
    </lineage>
</organism>
<evidence type="ECO:0000259" key="2">
    <source>
        <dbReference type="PROSITE" id="PS50011"/>
    </source>
</evidence>
<proteinExistence type="predicted"/>
<evidence type="ECO:0000256" key="1">
    <source>
        <dbReference type="SAM" id="SignalP"/>
    </source>
</evidence>
<name>A0A5J4WZN2_9EUKA</name>
<evidence type="ECO:0000313" key="4">
    <source>
        <dbReference type="Proteomes" id="UP000324800"/>
    </source>
</evidence>
<evidence type="ECO:0000313" key="3">
    <source>
        <dbReference type="EMBL" id="KAA6400350.1"/>
    </source>
</evidence>
<keyword evidence="1" id="KW-0732">Signal</keyword>
<gene>
    <name evidence="3" type="ORF">EZS28_004119</name>
</gene>
<dbReference type="EMBL" id="SNRW01000576">
    <property type="protein sequence ID" value="KAA6400350.1"/>
    <property type="molecule type" value="Genomic_DNA"/>
</dbReference>
<accession>A0A5J4WZN2</accession>
<comment type="caution">
    <text evidence="3">The sequence shown here is derived from an EMBL/GenBank/DDBJ whole genome shotgun (WGS) entry which is preliminary data.</text>
</comment>
<dbReference type="GO" id="GO:0004672">
    <property type="term" value="F:protein kinase activity"/>
    <property type="evidence" value="ECO:0007669"/>
    <property type="project" value="InterPro"/>
</dbReference>
<reference evidence="3 4" key="1">
    <citation type="submission" date="2019-03" db="EMBL/GenBank/DDBJ databases">
        <title>Single cell metagenomics reveals metabolic interactions within the superorganism composed of flagellate Streblomastix strix and complex community of Bacteroidetes bacteria on its surface.</title>
        <authorList>
            <person name="Treitli S.C."/>
            <person name="Kolisko M."/>
            <person name="Husnik F."/>
            <person name="Keeling P."/>
            <person name="Hampl V."/>
        </authorList>
    </citation>
    <scope>NUCLEOTIDE SEQUENCE [LARGE SCALE GENOMIC DNA]</scope>
    <source>
        <strain evidence="3">ST1C</strain>
    </source>
</reference>
<sequence>MNSSSCSSSSSSVVIVVLVVVVLVVVQSSSCIDGLRLIHKKGIFHRNIKGQNIFRNSPPGSGRVIVKITNFRNVPYISPQMIMGETSENVNADDKCWNHFPLARITQASIQIDQLTDSY</sequence>
<feature type="signal peptide" evidence="1">
    <location>
        <begin position="1"/>
        <end position="31"/>
    </location>
</feature>
<dbReference type="Proteomes" id="UP000324800">
    <property type="component" value="Unassembled WGS sequence"/>
</dbReference>
<protein>
    <recommendedName>
        <fullName evidence="2">Protein kinase domain-containing protein</fullName>
    </recommendedName>
</protein>
<dbReference type="PROSITE" id="PS50011">
    <property type="entry name" value="PROTEIN_KINASE_DOM"/>
    <property type="match status" value="1"/>
</dbReference>